<dbReference type="RefSeq" id="WP_094907756.1">
    <property type="nucleotide sequence ID" value="NZ_BJUN01000001.1"/>
</dbReference>
<accession>A0A510Y1H0</accession>
<keyword evidence="4" id="KW-1185">Reference proteome</keyword>
<evidence type="ECO:0000259" key="2">
    <source>
        <dbReference type="Pfam" id="PF06605"/>
    </source>
</evidence>
<feature type="compositionally biased region" description="Acidic residues" evidence="1">
    <location>
        <begin position="740"/>
        <end position="749"/>
    </location>
</feature>
<dbReference type="NCBIfam" id="TIGR01665">
    <property type="entry name" value="put_anti_recept"/>
    <property type="match status" value="1"/>
</dbReference>
<dbReference type="SUPFAM" id="SSF49899">
    <property type="entry name" value="Concanavalin A-like lectins/glucanases"/>
    <property type="match status" value="1"/>
</dbReference>
<dbReference type="Proteomes" id="UP000321051">
    <property type="component" value="Unassembled WGS sequence"/>
</dbReference>
<gene>
    <name evidence="3" type="ORF">MHA01_00340</name>
</gene>
<proteinExistence type="predicted"/>
<comment type="caution">
    <text evidence="3">The sequence shown here is derived from an EMBL/GenBank/DDBJ whole genome shotgun (WGS) entry which is preliminary data.</text>
</comment>
<organism evidence="3 4">
    <name type="scientific">Marinococcus halophilus</name>
    <dbReference type="NCBI Taxonomy" id="1371"/>
    <lineage>
        <taxon>Bacteria</taxon>
        <taxon>Bacillati</taxon>
        <taxon>Bacillota</taxon>
        <taxon>Bacilli</taxon>
        <taxon>Bacillales</taxon>
        <taxon>Bacillaceae</taxon>
        <taxon>Marinococcus</taxon>
    </lineage>
</organism>
<evidence type="ECO:0000313" key="3">
    <source>
        <dbReference type="EMBL" id="GEK57129.1"/>
    </source>
</evidence>
<sequence>MATEKALFTKDTDFRNVGFPDFPINPYLYHNGSKWVIDGNGGESFEYSNEPFIVDGVRGNATEMIGNYGIFKHVGMPASNKYMLSFWVKPKQEDLETSWTMLATNRGGLSAGGYAYSNQGFHVAIYNQDSVGGVGTLNVRLYGSASVNMYSSQGVYGRGDFNFEPNVWYHISVIYDPDADFIVKAYVDGDDVLFTSSDPDPTAGWSNSLTLGDMLDTSNSSQYKFQGYFDDLIVSYGSDVWSASGVQQYYDIVANGRYLDYETIGGELRLGKTLSGDYTATKQIWQPDVIDLGENGLTDYGKIQIVSEIAEGTSINVEYRLSDSSSSFSESWKPITSGGIINETNKRYLQVRAILESNYVGNTPILEEIQILDFEEAKRINLAGKPLQLYFDMEEGLISAGTLNWAYDVIIEEKINEEDILEFKLPHNDKKLKEIGEDPVEMRVIIGNRNYVVKELKKVRGERGAIHVLFTCEALWTELGDWYVQGLDETAVNALTAVKAIVDNVVREEGDPEFDWTIGRIETDGRKRSISAEWKNVLELMQEVQDTWGGELKFDTDTKTINLVKRLGKDTGIRFYHKKNVKEIERHIDTYDLKTRIYPVGKGELDITTVNDGVPYIENFEWVEKLGLRKKVIPYRFKDDRYTIPENLKEDAEAILNDRAKPKISYVADIQDLSVLSGHEHEAFELGDSLAIVDKELMEDDLPQRVVRRNWDVHKPENSTVELSEPQKTLQDIESRAVDDDSQDLEESDPLSQTDAQQMTVFNQLLNSRADEGISADWVQVGTDFDIANAGFSGDWSFVVTPKFDKTASLTQEVQGVAHRSAYTVSAAVATEGDITRGGSEDAFVGIKVNVYYEDSPEEPETHYLAIPDVTSAEESSGGET</sequence>
<name>A0A510Y1H0_MARHA</name>
<dbReference type="EMBL" id="BJUN01000001">
    <property type="protein sequence ID" value="GEK57129.1"/>
    <property type="molecule type" value="Genomic_DNA"/>
</dbReference>
<dbReference type="OrthoDB" id="2240714at2"/>
<dbReference type="InterPro" id="IPR010572">
    <property type="entry name" value="Tail_dom"/>
</dbReference>
<evidence type="ECO:0000256" key="1">
    <source>
        <dbReference type="SAM" id="MobiDB-lite"/>
    </source>
</evidence>
<dbReference type="InterPro" id="IPR007119">
    <property type="entry name" value="Phage_tail_spike_N"/>
</dbReference>
<evidence type="ECO:0000313" key="4">
    <source>
        <dbReference type="Proteomes" id="UP000321051"/>
    </source>
</evidence>
<dbReference type="Gene3D" id="2.60.120.200">
    <property type="match status" value="1"/>
</dbReference>
<dbReference type="AlphaFoldDB" id="A0A510Y1H0"/>
<feature type="region of interest" description="Disordered" evidence="1">
    <location>
        <begin position="717"/>
        <end position="754"/>
    </location>
</feature>
<reference evidence="3 4" key="1">
    <citation type="submission" date="2019-07" db="EMBL/GenBank/DDBJ databases">
        <title>Whole genome shotgun sequence of Marinococcus halophilus NBRC 102359.</title>
        <authorList>
            <person name="Hosoyama A."/>
            <person name="Uohara A."/>
            <person name="Ohji S."/>
            <person name="Ichikawa N."/>
        </authorList>
    </citation>
    <scope>NUCLEOTIDE SEQUENCE [LARGE SCALE GENOMIC DNA]</scope>
    <source>
        <strain evidence="3 4">NBRC 102359</strain>
    </source>
</reference>
<protein>
    <recommendedName>
        <fullName evidence="2">Tail spike domain-containing protein</fullName>
    </recommendedName>
</protein>
<feature type="domain" description="Tail spike" evidence="2">
    <location>
        <begin position="514"/>
        <end position="735"/>
    </location>
</feature>
<dbReference type="Pfam" id="PF13385">
    <property type="entry name" value="Laminin_G_3"/>
    <property type="match status" value="1"/>
</dbReference>
<dbReference type="InterPro" id="IPR013320">
    <property type="entry name" value="ConA-like_dom_sf"/>
</dbReference>
<feature type="compositionally biased region" description="Polar residues" evidence="1">
    <location>
        <begin position="718"/>
        <end position="730"/>
    </location>
</feature>
<dbReference type="Pfam" id="PF06605">
    <property type="entry name" value="Prophage_tail"/>
    <property type="match status" value="1"/>
</dbReference>